<feature type="transmembrane region" description="Helical" evidence="1">
    <location>
        <begin position="106"/>
        <end position="127"/>
    </location>
</feature>
<dbReference type="OrthoDB" id="370884at2759"/>
<feature type="transmembrane region" description="Helical" evidence="1">
    <location>
        <begin position="43"/>
        <end position="65"/>
    </location>
</feature>
<dbReference type="InterPro" id="IPR055120">
    <property type="entry name" value="Chs-1/2_IV_N"/>
</dbReference>
<dbReference type="EMBL" id="REGN01000349">
    <property type="protein sequence ID" value="RNA42576.1"/>
    <property type="molecule type" value="Genomic_DNA"/>
</dbReference>
<dbReference type="STRING" id="10195.A0A3M7T3G6"/>
<reference evidence="3 4" key="1">
    <citation type="journal article" date="2018" name="Sci. Rep.">
        <title>Genomic signatures of local adaptation to the degree of environmental predictability in rotifers.</title>
        <authorList>
            <person name="Franch-Gras L."/>
            <person name="Hahn C."/>
            <person name="Garcia-Roger E.M."/>
            <person name="Carmona M.J."/>
            <person name="Serra M."/>
            <person name="Gomez A."/>
        </authorList>
    </citation>
    <scope>NUCLEOTIDE SEQUENCE [LARGE SCALE GENOMIC DNA]</scope>
    <source>
        <strain evidence="3">HYR1</strain>
    </source>
</reference>
<proteinExistence type="predicted"/>
<feature type="transmembrane region" description="Helical" evidence="1">
    <location>
        <begin position="450"/>
        <end position="472"/>
    </location>
</feature>
<evidence type="ECO:0000259" key="2">
    <source>
        <dbReference type="Pfam" id="PF23000"/>
    </source>
</evidence>
<feature type="transmembrane region" description="Helical" evidence="1">
    <location>
        <begin position="400"/>
        <end position="425"/>
    </location>
</feature>
<feature type="transmembrane region" description="Helical" evidence="1">
    <location>
        <begin position="77"/>
        <end position="94"/>
    </location>
</feature>
<feature type="non-terminal residue" evidence="3">
    <location>
        <position position="1"/>
    </location>
</feature>
<sequence>SDKNAYKERWVWMLISSICAPYLFTFCDSIFKSLFGNKPWPTLKIMLFVLVIETAHSFGMSIFVFRVLPKLDVSRAILIMNAVCTIPGLLKFLLSKNHVNAARKLVIFVIDFCAVAMQCTVFGIVFASKYMFKSDTAAAPSAHIDAGGATSDLFTTDSLYDSFDTLKKRQADYFLDAFDTTRPLPAPSGPNNRSNLILQDILSSFQIEWELPIALMLVSLVWWENFVDRDIKCGSYKFVNIKLLKENIAATRIKTSMMTSVWKIGITLLFAYIFHPGIFNSSKVFRTIDDVSDSRFKYGANGGAWSGDQMAGFGPLPPPPPPLPLKKRSADFLNDTLVAYTAAQMFVPSMTSVPMRTVEDQPTYKDRWITYLAPMILQVVCSALCYYTGRLACKLCMQRLGFALPLTLVTPITLSVALIICKWFPESAVLSDDFVYWTCHEGYQTGSFKWQVICGLGFWWLSQLWIGGHVWFGKGQRLAFTDRLFVLPGYCAILTEQSLMMNRRRYERSDAYSVLDNKASVDEESVEIN</sequence>
<comment type="caution">
    <text evidence="3">The sequence shown here is derived from an EMBL/GenBank/DDBJ whole genome shotgun (WGS) entry which is preliminary data.</text>
</comment>
<feature type="transmembrane region" description="Helical" evidence="1">
    <location>
        <begin position="368"/>
        <end position="388"/>
    </location>
</feature>
<evidence type="ECO:0000256" key="1">
    <source>
        <dbReference type="SAM" id="Phobius"/>
    </source>
</evidence>
<keyword evidence="4" id="KW-1185">Reference proteome</keyword>
<organism evidence="3 4">
    <name type="scientific">Brachionus plicatilis</name>
    <name type="common">Marine rotifer</name>
    <name type="synonym">Brachionus muelleri</name>
    <dbReference type="NCBI Taxonomy" id="10195"/>
    <lineage>
        <taxon>Eukaryota</taxon>
        <taxon>Metazoa</taxon>
        <taxon>Spiralia</taxon>
        <taxon>Gnathifera</taxon>
        <taxon>Rotifera</taxon>
        <taxon>Eurotatoria</taxon>
        <taxon>Monogononta</taxon>
        <taxon>Pseudotrocha</taxon>
        <taxon>Ploima</taxon>
        <taxon>Brachionidae</taxon>
        <taxon>Brachionus</taxon>
    </lineage>
</organism>
<dbReference type="Pfam" id="PF23000">
    <property type="entry name" value="ChitinSynthase_IV_N"/>
    <property type="match status" value="1"/>
</dbReference>
<keyword evidence="1" id="KW-1133">Transmembrane helix</keyword>
<keyword evidence="1" id="KW-0812">Transmembrane</keyword>
<dbReference type="Proteomes" id="UP000276133">
    <property type="component" value="Unassembled WGS sequence"/>
</dbReference>
<keyword evidence="1" id="KW-0472">Membrane</keyword>
<name>A0A3M7T3G6_BRAPC</name>
<evidence type="ECO:0000313" key="3">
    <source>
        <dbReference type="EMBL" id="RNA42576.1"/>
    </source>
</evidence>
<accession>A0A3M7T3G6</accession>
<feature type="transmembrane region" description="Helical" evidence="1">
    <location>
        <begin position="261"/>
        <end position="279"/>
    </location>
</feature>
<dbReference type="AlphaFoldDB" id="A0A3M7T3G6"/>
<evidence type="ECO:0000313" key="4">
    <source>
        <dbReference type="Proteomes" id="UP000276133"/>
    </source>
</evidence>
<gene>
    <name evidence="3" type="ORF">BpHYR1_039822</name>
</gene>
<protein>
    <submittedName>
        <fullName evidence="3">Chitin synthase</fullName>
    </submittedName>
</protein>
<feature type="transmembrane region" description="Helical" evidence="1">
    <location>
        <begin position="12"/>
        <end position="31"/>
    </location>
</feature>
<feature type="domain" description="Chitin synthase chs-1/2 N-terminal putative transporter" evidence="2">
    <location>
        <begin position="19"/>
        <end position="134"/>
    </location>
</feature>